<accession>A0A6A8DB56</accession>
<organism evidence="4 5">
    <name type="scientific">Aquibacillus halophilus</name>
    <dbReference type="NCBI Taxonomy" id="930132"/>
    <lineage>
        <taxon>Bacteria</taxon>
        <taxon>Bacillati</taxon>
        <taxon>Bacillota</taxon>
        <taxon>Bacilli</taxon>
        <taxon>Bacillales</taxon>
        <taxon>Bacillaceae</taxon>
        <taxon>Aquibacillus</taxon>
    </lineage>
</organism>
<dbReference type="GO" id="GO:0016787">
    <property type="term" value="F:hydrolase activity"/>
    <property type="evidence" value="ECO:0007669"/>
    <property type="project" value="UniProtKB-KW"/>
</dbReference>
<gene>
    <name evidence="4" type="ORF">GH741_08590</name>
</gene>
<keyword evidence="3" id="KW-0472">Membrane</keyword>
<proteinExistence type="predicted"/>
<dbReference type="Gene3D" id="2.40.260.10">
    <property type="entry name" value="Sortase"/>
    <property type="match status" value="1"/>
</dbReference>
<sequence>MKTAKRTVGILFILIGIGLVGYPFYYHWEQQQEIDELTSSIHAISTGGDIEVSPKMRKKLEDGVMHLKIPSIELNQPVLSETNEENLNIALTQIKTNQTPGQGNFTIAGHRSMNQGRHFNRLPEVTTDEKIILVSDNKEYHYIAYEIATIEPEDIEVLEDMENKKQITLITCNTTGTKRVMVKGELEKIVDLESA</sequence>
<dbReference type="EMBL" id="WJNG01000006">
    <property type="protein sequence ID" value="MRH42744.1"/>
    <property type="molecule type" value="Genomic_DNA"/>
</dbReference>
<keyword evidence="3" id="KW-1133">Transmembrane helix</keyword>
<evidence type="ECO:0000313" key="5">
    <source>
        <dbReference type="Proteomes" id="UP000799092"/>
    </source>
</evidence>
<evidence type="ECO:0000256" key="2">
    <source>
        <dbReference type="PIRSR" id="PIRSR605754-1"/>
    </source>
</evidence>
<dbReference type="NCBIfam" id="TIGR01076">
    <property type="entry name" value="sortase_fam"/>
    <property type="match status" value="1"/>
</dbReference>
<comment type="caution">
    <text evidence="4">The sequence shown here is derived from an EMBL/GenBank/DDBJ whole genome shotgun (WGS) entry which is preliminary data.</text>
</comment>
<protein>
    <submittedName>
        <fullName evidence="4">Sortase</fullName>
    </submittedName>
</protein>
<evidence type="ECO:0000256" key="1">
    <source>
        <dbReference type="ARBA" id="ARBA00022801"/>
    </source>
</evidence>
<dbReference type="InterPro" id="IPR023365">
    <property type="entry name" value="Sortase_dom-sf"/>
</dbReference>
<dbReference type="SUPFAM" id="SSF63817">
    <property type="entry name" value="Sortase"/>
    <property type="match status" value="1"/>
</dbReference>
<dbReference type="Pfam" id="PF04203">
    <property type="entry name" value="Sortase"/>
    <property type="match status" value="1"/>
</dbReference>
<reference evidence="4" key="1">
    <citation type="submission" date="2019-11" db="EMBL/GenBank/DDBJ databases">
        <authorList>
            <person name="Li J."/>
        </authorList>
    </citation>
    <scope>NUCLEOTIDE SEQUENCE</scope>
    <source>
        <strain evidence="4">B6B</strain>
    </source>
</reference>
<evidence type="ECO:0000313" key="4">
    <source>
        <dbReference type="EMBL" id="MRH42744.1"/>
    </source>
</evidence>
<dbReference type="Proteomes" id="UP000799092">
    <property type="component" value="Unassembled WGS sequence"/>
</dbReference>
<dbReference type="InterPro" id="IPR042000">
    <property type="entry name" value="Sortase_D_2"/>
</dbReference>
<name>A0A6A8DB56_9BACI</name>
<dbReference type="AlphaFoldDB" id="A0A6A8DB56"/>
<keyword evidence="3" id="KW-0812">Transmembrane</keyword>
<feature type="transmembrane region" description="Helical" evidence="3">
    <location>
        <begin position="7"/>
        <end position="28"/>
    </location>
</feature>
<keyword evidence="1" id="KW-0378">Hydrolase</keyword>
<feature type="active site" description="Proton donor/acceptor" evidence="2">
    <location>
        <position position="110"/>
    </location>
</feature>
<dbReference type="RefSeq" id="WP_153736389.1">
    <property type="nucleotide sequence ID" value="NZ_WJNG01000006.1"/>
</dbReference>
<evidence type="ECO:0000256" key="3">
    <source>
        <dbReference type="SAM" id="Phobius"/>
    </source>
</evidence>
<feature type="active site" description="Acyl-thioester intermediate" evidence="2">
    <location>
        <position position="172"/>
    </location>
</feature>
<dbReference type="CDD" id="cd06166">
    <property type="entry name" value="Sortase_D_2"/>
    <property type="match status" value="1"/>
</dbReference>
<keyword evidence="5" id="KW-1185">Reference proteome</keyword>
<dbReference type="InterPro" id="IPR005754">
    <property type="entry name" value="Sortase"/>
</dbReference>
<dbReference type="OrthoDB" id="1648028at2"/>